<keyword evidence="7" id="KW-1185">Reference proteome</keyword>
<evidence type="ECO:0000256" key="2">
    <source>
        <dbReference type="ARBA" id="ARBA00023015"/>
    </source>
</evidence>
<reference evidence="6 7" key="1">
    <citation type="submission" date="2023-11" db="EMBL/GenBank/DDBJ databases">
        <title>Gilvimarinus fulvus sp. nov., isolated from the surface of Kelp.</title>
        <authorList>
            <person name="Sun Y.Y."/>
            <person name="Gong Y."/>
            <person name="Du Z.J."/>
        </authorList>
    </citation>
    <scope>NUCLEOTIDE SEQUENCE [LARGE SCALE GENOMIC DNA]</scope>
    <source>
        <strain evidence="6 7">SDUM040013</strain>
    </source>
</reference>
<evidence type="ECO:0000256" key="1">
    <source>
        <dbReference type="ARBA" id="ARBA00009437"/>
    </source>
</evidence>
<dbReference type="InterPro" id="IPR005119">
    <property type="entry name" value="LysR_subst-bd"/>
</dbReference>
<name>A0ABU4S3N0_9GAMM</name>
<accession>A0ABU4S3N0</accession>
<dbReference type="RefSeq" id="WP_302721704.1">
    <property type="nucleotide sequence ID" value="NZ_JAULRU010000371.1"/>
</dbReference>
<dbReference type="Pfam" id="PF03466">
    <property type="entry name" value="LysR_substrate"/>
    <property type="match status" value="1"/>
</dbReference>
<proteinExistence type="inferred from homology"/>
<keyword evidence="2" id="KW-0805">Transcription regulation</keyword>
<dbReference type="CDD" id="cd08422">
    <property type="entry name" value="PBP2_CrgA_like"/>
    <property type="match status" value="1"/>
</dbReference>
<sequence>MKNETIDLKALRVFMAVAEHLNFTHAGHTLGIPKSQISKIVAQLEARLQTPLFARTSRVVRLTEAGRILALRARALLEEADLMVEDVKGLQHSVNGELRLAAPPALGRFIARDLVPLFLQQWPDARVALKLSYDYEDLFKEGLDLAFRMGTNRDDSLIEKPLGYANRVVVAAPKYLQQQPPINSPQDLTGHRCLQVFAAEMSTWTMRNGNISSTITLPALFQCDDMQALLNVLLEGVGVAQMPWLVVRDHVYEGRLQEVLPGWVSEGLSISAVYRQGLNKPAKLAEFIALVDEHIHLFDLARH</sequence>
<dbReference type="SUPFAM" id="SSF53850">
    <property type="entry name" value="Periplasmic binding protein-like II"/>
    <property type="match status" value="1"/>
</dbReference>
<dbReference type="SUPFAM" id="SSF46785">
    <property type="entry name" value="Winged helix' DNA-binding domain"/>
    <property type="match status" value="1"/>
</dbReference>
<dbReference type="Gene3D" id="1.10.10.10">
    <property type="entry name" value="Winged helix-like DNA-binding domain superfamily/Winged helix DNA-binding domain"/>
    <property type="match status" value="1"/>
</dbReference>
<evidence type="ECO:0000256" key="4">
    <source>
        <dbReference type="ARBA" id="ARBA00023163"/>
    </source>
</evidence>
<dbReference type="PROSITE" id="PS50931">
    <property type="entry name" value="HTH_LYSR"/>
    <property type="match status" value="1"/>
</dbReference>
<comment type="caution">
    <text evidence="6">The sequence shown here is derived from an EMBL/GenBank/DDBJ whole genome shotgun (WGS) entry which is preliminary data.</text>
</comment>
<evidence type="ECO:0000259" key="5">
    <source>
        <dbReference type="PROSITE" id="PS50931"/>
    </source>
</evidence>
<evidence type="ECO:0000313" key="7">
    <source>
        <dbReference type="Proteomes" id="UP001273505"/>
    </source>
</evidence>
<organism evidence="6 7">
    <name type="scientific">Gilvimarinus gilvus</name>
    <dbReference type="NCBI Taxonomy" id="3058038"/>
    <lineage>
        <taxon>Bacteria</taxon>
        <taxon>Pseudomonadati</taxon>
        <taxon>Pseudomonadota</taxon>
        <taxon>Gammaproteobacteria</taxon>
        <taxon>Cellvibrionales</taxon>
        <taxon>Cellvibrionaceae</taxon>
        <taxon>Gilvimarinus</taxon>
    </lineage>
</organism>
<evidence type="ECO:0000313" key="6">
    <source>
        <dbReference type="EMBL" id="MDX6851117.1"/>
    </source>
</evidence>
<protein>
    <submittedName>
        <fullName evidence="6">LysR substrate-binding domain-containing protein</fullName>
    </submittedName>
</protein>
<keyword evidence="3" id="KW-0238">DNA-binding</keyword>
<keyword evidence="4" id="KW-0804">Transcription</keyword>
<comment type="similarity">
    <text evidence="1">Belongs to the LysR transcriptional regulatory family.</text>
</comment>
<dbReference type="PANTHER" id="PTHR30537:SF5">
    <property type="entry name" value="HTH-TYPE TRANSCRIPTIONAL ACTIVATOR TTDR-RELATED"/>
    <property type="match status" value="1"/>
</dbReference>
<dbReference type="Pfam" id="PF00126">
    <property type="entry name" value="HTH_1"/>
    <property type="match status" value="1"/>
</dbReference>
<dbReference type="EMBL" id="JAXAFO010000040">
    <property type="protein sequence ID" value="MDX6851117.1"/>
    <property type="molecule type" value="Genomic_DNA"/>
</dbReference>
<dbReference type="InterPro" id="IPR036390">
    <property type="entry name" value="WH_DNA-bd_sf"/>
</dbReference>
<dbReference type="InterPro" id="IPR000847">
    <property type="entry name" value="LysR_HTH_N"/>
</dbReference>
<dbReference type="Gene3D" id="3.40.190.290">
    <property type="match status" value="1"/>
</dbReference>
<gene>
    <name evidence="6" type="ORF">SCD92_17195</name>
</gene>
<dbReference type="InterPro" id="IPR058163">
    <property type="entry name" value="LysR-type_TF_proteobact-type"/>
</dbReference>
<dbReference type="PANTHER" id="PTHR30537">
    <property type="entry name" value="HTH-TYPE TRANSCRIPTIONAL REGULATOR"/>
    <property type="match status" value="1"/>
</dbReference>
<evidence type="ECO:0000256" key="3">
    <source>
        <dbReference type="ARBA" id="ARBA00023125"/>
    </source>
</evidence>
<dbReference type="Proteomes" id="UP001273505">
    <property type="component" value="Unassembled WGS sequence"/>
</dbReference>
<feature type="domain" description="HTH lysR-type" evidence="5">
    <location>
        <begin position="6"/>
        <end position="63"/>
    </location>
</feature>
<dbReference type="InterPro" id="IPR036388">
    <property type="entry name" value="WH-like_DNA-bd_sf"/>
</dbReference>